<organism evidence="1 2">
    <name type="scientific">Lentzea miocenica</name>
    <dbReference type="NCBI Taxonomy" id="3095431"/>
    <lineage>
        <taxon>Bacteria</taxon>
        <taxon>Bacillati</taxon>
        <taxon>Actinomycetota</taxon>
        <taxon>Actinomycetes</taxon>
        <taxon>Pseudonocardiales</taxon>
        <taxon>Pseudonocardiaceae</taxon>
        <taxon>Lentzea</taxon>
    </lineage>
</organism>
<reference evidence="1 2" key="1">
    <citation type="submission" date="2023-11" db="EMBL/GenBank/DDBJ databases">
        <title>Lentzea sokolovensis, sp. nov., Lentzea kristufkii, sp. nov., and Lentzea miocenensis, sp. nov., rare actinobacteria from Sokolov Coal Basin, Miocene lacustrine sediment, Czech Republic.</title>
        <authorList>
            <person name="Lara A."/>
            <person name="Kotroba L."/>
            <person name="Nouioui I."/>
            <person name="Neumann-Schaal M."/>
            <person name="Mast Y."/>
            <person name="Chronakova A."/>
        </authorList>
    </citation>
    <scope>NUCLEOTIDE SEQUENCE [LARGE SCALE GENOMIC DNA]</scope>
    <source>
        <strain evidence="1 2">BCCO 10_0856</strain>
    </source>
</reference>
<name>A0ABU4STY4_9PSEU</name>
<protein>
    <submittedName>
        <fullName evidence="1">Uncharacterized protein</fullName>
    </submittedName>
</protein>
<reference evidence="1 2" key="2">
    <citation type="submission" date="2023-11" db="EMBL/GenBank/DDBJ databases">
        <authorList>
            <person name="Lara A.C."/>
            <person name="Chronakova A."/>
        </authorList>
    </citation>
    <scope>NUCLEOTIDE SEQUENCE [LARGE SCALE GENOMIC DNA]</scope>
    <source>
        <strain evidence="1 2">BCCO 10_0856</strain>
    </source>
</reference>
<dbReference type="EMBL" id="JAXAVW010000003">
    <property type="protein sequence ID" value="MDX8029371.1"/>
    <property type="molecule type" value="Genomic_DNA"/>
</dbReference>
<gene>
    <name evidence="1" type="ORF">SK803_04075</name>
</gene>
<dbReference type="Proteomes" id="UP001285521">
    <property type="component" value="Unassembled WGS sequence"/>
</dbReference>
<evidence type="ECO:0000313" key="2">
    <source>
        <dbReference type="Proteomes" id="UP001285521"/>
    </source>
</evidence>
<evidence type="ECO:0000313" key="1">
    <source>
        <dbReference type="EMBL" id="MDX8029371.1"/>
    </source>
</evidence>
<accession>A0ABU4STY4</accession>
<dbReference type="RefSeq" id="WP_319964380.1">
    <property type="nucleotide sequence ID" value="NZ_JAXAVW010000003.1"/>
</dbReference>
<comment type="caution">
    <text evidence="1">The sequence shown here is derived from an EMBL/GenBank/DDBJ whole genome shotgun (WGS) entry which is preliminary data.</text>
</comment>
<proteinExistence type="predicted"/>
<sequence length="238" mass="26935">MEFGQRGNEREAELLRHLFFGVQEEPPSLRPVGSPGGLLRDTRKRYGPAEEQRFANFRRDIFERFSAFVIAFVQELLDVDQRANTLSSTPTIVGADFWPVGKPKSLTGIWHSHYTYTSSSRPGQVFESEHYMVLKQTENVIVAESIANKERSDVRLLLQVDGAIATGSWSEQTSGTGYYRGAIYHGAIQMVVDPRGRRLRGKWLGFDTEFNVNIGDWTLAWLTGEVNKATQADYVDKV</sequence>
<keyword evidence="2" id="KW-1185">Reference proteome</keyword>